<keyword evidence="2" id="KW-1185">Reference proteome</keyword>
<gene>
    <name evidence="1" type="ORF">CORC01_00691</name>
</gene>
<protein>
    <submittedName>
        <fullName evidence="1">Uncharacterized protein</fullName>
    </submittedName>
</protein>
<dbReference type="OrthoDB" id="5242916at2759"/>
<dbReference type="EMBL" id="MJBS01000004">
    <property type="protein sequence ID" value="OHF03829.1"/>
    <property type="molecule type" value="Genomic_DNA"/>
</dbReference>
<evidence type="ECO:0000313" key="2">
    <source>
        <dbReference type="Proteomes" id="UP000176998"/>
    </source>
</evidence>
<dbReference type="GeneID" id="34553858"/>
<comment type="caution">
    <text evidence="1">The sequence shown here is derived from an EMBL/GenBank/DDBJ whole genome shotgun (WGS) entry which is preliminary data.</text>
</comment>
<accession>A0A1G4BQV3</accession>
<dbReference type="Proteomes" id="UP000176998">
    <property type="component" value="Unassembled WGS sequence"/>
</dbReference>
<evidence type="ECO:0000313" key="1">
    <source>
        <dbReference type="EMBL" id="OHF03829.1"/>
    </source>
</evidence>
<proteinExistence type="predicted"/>
<reference evidence="1 2" key="1">
    <citation type="submission" date="2016-09" db="EMBL/GenBank/DDBJ databases">
        <authorList>
            <person name="Capua I."/>
            <person name="De Benedictis P."/>
            <person name="Joannis T."/>
            <person name="Lombin L.H."/>
            <person name="Cattoli G."/>
        </authorList>
    </citation>
    <scope>NUCLEOTIDE SEQUENCE [LARGE SCALE GENOMIC DNA]</scope>
    <source>
        <strain evidence="1 2">IMI 309357</strain>
    </source>
</reference>
<name>A0A1G4BQV3_9PEZI</name>
<sequence>MVAFCTGGNASLAAVERRLKGRGMNTVYLPGQNQRIQCNNGEGVLLRLGDGDVITDLSHGVLIGEFEASGVKNLTVVLKGPWSAEMMETLRDTRLIALGVTETWTPATIGPVLFEEVAWLWLALYKGNSRCCTWSTTATVVVHGANRMLEMLNSRPAENYTSSFTVEI</sequence>
<organism evidence="1 2">
    <name type="scientific">Colletotrichum orchidophilum</name>
    <dbReference type="NCBI Taxonomy" id="1209926"/>
    <lineage>
        <taxon>Eukaryota</taxon>
        <taxon>Fungi</taxon>
        <taxon>Dikarya</taxon>
        <taxon>Ascomycota</taxon>
        <taxon>Pezizomycotina</taxon>
        <taxon>Sordariomycetes</taxon>
        <taxon>Hypocreomycetidae</taxon>
        <taxon>Glomerellales</taxon>
        <taxon>Glomerellaceae</taxon>
        <taxon>Colletotrichum</taxon>
    </lineage>
</organism>
<dbReference type="AlphaFoldDB" id="A0A1G4BQV3"/>
<dbReference type="RefSeq" id="XP_022480965.1">
    <property type="nucleotide sequence ID" value="XM_022612348.1"/>
</dbReference>